<name>A0A1A9VYY5_GLOAU</name>
<keyword evidence="3" id="KW-1185">Reference proteome</keyword>
<keyword evidence="1" id="KW-0472">Membrane</keyword>
<feature type="transmembrane region" description="Helical" evidence="1">
    <location>
        <begin position="67"/>
        <end position="90"/>
    </location>
</feature>
<dbReference type="Proteomes" id="UP000078200">
    <property type="component" value="Unassembled WGS sequence"/>
</dbReference>
<dbReference type="EnsemblMetazoa" id="GAUT052231-RA">
    <property type="protein sequence ID" value="GAUT052231-PA"/>
    <property type="gene ID" value="GAUT052231"/>
</dbReference>
<protein>
    <submittedName>
        <fullName evidence="2">Uncharacterized protein</fullName>
    </submittedName>
</protein>
<proteinExistence type="predicted"/>
<accession>A0A1A9VYY5</accession>
<dbReference type="AlphaFoldDB" id="A0A1A9VYY5"/>
<reference evidence="2" key="1">
    <citation type="submission" date="2020-05" db="UniProtKB">
        <authorList>
            <consortium name="EnsemblMetazoa"/>
        </authorList>
    </citation>
    <scope>IDENTIFICATION</scope>
    <source>
        <strain evidence="2">TTRI</strain>
    </source>
</reference>
<sequence length="140" mass="15451">MSFLANKFMTVDTNMLSTITSVRGNIQEAKKKRKFEGNSLDAREGTPRYKTAHVTSEIKCHNRGQNVAIIPLLAITPIILIVNVIVVGVIAEINEMMPVIVSISVSFVNAVIKIHASMDLNSGFRKMAKMGSISDKKYDK</sequence>
<evidence type="ECO:0000256" key="1">
    <source>
        <dbReference type="SAM" id="Phobius"/>
    </source>
</evidence>
<keyword evidence="1" id="KW-0812">Transmembrane</keyword>
<evidence type="ECO:0000313" key="2">
    <source>
        <dbReference type="EnsemblMetazoa" id="GAUT052231-PA"/>
    </source>
</evidence>
<organism evidence="2 3">
    <name type="scientific">Glossina austeni</name>
    <name type="common">Savannah tsetse fly</name>
    <dbReference type="NCBI Taxonomy" id="7395"/>
    <lineage>
        <taxon>Eukaryota</taxon>
        <taxon>Metazoa</taxon>
        <taxon>Ecdysozoa</taxon>
        <taxon>Arthropoda</taxon>
        <taxon>Hexapoda</taxon>
        <taxon>Insecta</taxon>
        <taxon>Pterygota</taxon>
        <taxon>Neoptera</taxon>
        <taxon>Endopterygota</taxon>
        <taxon>Diptera</taxon>
        <taxon>Brachycera</taxon>
        <taxon>Muscomorpha</taxon>
        <taxon>Hippoboscoidea</taxon>
        <taxon>Glossinidae</taxon>
        <taxon>Glossina</taxon>
    </lineage>
</organism>
<dbReference type="VEuPathDB" id="VectorBase:GAUT052231"/>
<keyword evidence="1" id="KW-1133">Transmembrane helix</keyword>
<evidence type="ECO:0000313" key="3">
    <source>
        <dbReference type="Proteomes" id="UP000078200"/>
    </source>
</evidence>
<feature type="transmembrane region" description="Helical" evidence="1">
    <location>
        <begin position="96"/>
        <end position="116"/>
    </location>
</feature>